<reference evidence="1" key="1">
    <citation type="submission" date="2020-05" db="EMBL/GenBank/DDBJ databases">
        <authorList>
            <person name="Chiriac C."/>
            <person name="Salcher M."/>
            <person name="Ghai R."/>
            <person name="Kavagutti S V."/>
        </authorList>
    </citation>
    <scope>NUCLEOTIDE SEQUENCE</scope>
</reference>
<evidence type="ECO:0000313" key="2">
    <source>
        <dbReference type="EMBL" id="CAB4900280.1"/>
    </source>
</evidence>
<organism evidence="1">
    <name type="scientific">freshwater metagenome</name>
    <dbReference type="NCBI Taxonomy" id="449393"/>
    <lineage>
        <taxon>unclassified sequences</taxon>
        <taxon>metagenomes</taxon>
        <taxon>ecological metagenomes</taxon>
    </lineage>
</organism>
<name>A0A6J6I1P8_9ZZZZ</name>
<accession>A0A6J6I1P8</accession>
<proteinExistence type="predicted"/>
<dbReference type="AlphaFoldDB" id="A0A6J6I1P8"/>
<dbReference type="InterPro" id="IPR008972">
    <property type="entry name" value="Cupredoxin"/>
</dbReference>
<sequence length="232" mass="24868">MKRFLFTILTVLIGAGIVAGSVWFLMADQAEPATLQAKLDGSSVTVDGKSLPHATLDLSIYPNATADNPGPTGGVYDFVDKLGWPFYSPSTSLELPANSVITVTVKQYDSSTTVWNPYFAQAHGTVDGTMKVNGQTKTEINPNDVAHTFTIHQYPQSDQPYFFVSVPMLAVGNNAKNLANGYPAPETIEFSFKTGAPGSYVWNCEDPCGNGYVDFGGVMSERGMMSGTVTVV</sequence>
<dbReference type="Gene3D" id="2.60.40.420">
    <property type="entry name" value="Cupredoxins - blue copper proteins"/>
    <property type="match status" value="1"/>
</dbReference>
<gene>
    <name evidence="1" type="ORF">UFOPK1908_00514</name>
    <name evidence="2" type="ORF">UFOPK3576_00424</name>
</gene>
<dbReference type="EMBL" id="CAEZVB010000015">
    <property type="protein sequence ID" value="CAB4617729.1"/>
    <property type="molecule type" value="Genomic_DNA"/>
</dbReference>
<protein>
    <submittedName>
        <fullName evidence="1">Unannotated protein</fullName>
    </submittedName>
</protein>
<evidence type="ECO:0000313" key="1">
    <source>
        <dbReference type="EMBL" id="CAB4617729.1"/>
    </source>
</evidence>
<dbReference type="EMBL" id="CAFBMO010000011">
    <property type="protein sequence ID" value="CAB4900280.1"/>
    <property type="molecule type" value="Genomic_DNA"/>
</dbReference>